<evidence type="ECO:0000259" key="12">
    <source>
        <dbReference type="Pfam" id="PF07730"/>
    </source>
</evidence>
<feature type="transmembrane region" description="Helical" evidence="10">
    <location>
        <begin position="20"/>
        <end position="43"/>
    </location>
</feature>
<dbReference type="Gene3D" id="3.30.565.10">
    <property type="entry name" value="Histidine kinase-like ATPase, C-terminal domain"/>
    <property type="match status" value="1"/>
</dbReference>
<evidence type="ECO:0000256" key="7">
    <source>
        <dbReference type="ARBA" id="ARBA00022840"/>
    </source>
</evidence>
<protein>
    <recommendedName>
        <fullName evidence="2">histidine kinase</fullName>
        <ecNumber evidence="2">2.7.13.3</ecNumber>
    </recommendedName>
</protein>
<gene>
    <name evidence="13" type="ORF">J2S03_001526</name>
</gene>
<evidence type="ECO:0000313" key="13">
    <source>
        <dbReference type="EMBL" id="MDQ0189681.1"/>
    </source>
</evidence>
<dbReference type="PANTHER" id="PTHR24421">
    <property type="entry name" value="NITRATE/NITRITE SENSOR PROTEIN NARX-RELATED"/>
    <property type="match status" value="1"/>
</dbReference>
<accession>A0ABT9XHA1</accession>
<keyword evidence="10" id="KW-0812">Transmembrane</keyword>
<dbReference type="PANTHER" id="PTHR24421:SF10">
    <property type="entry name" value="NITRATE_NITRITE SENSOR PROTEIN NARQ"/>
    <property type="match status" value="1"/>
</dbReference>
<feature type="domain" description="Signal transduction histidine kinase subgroup 3 dimerisation and phosphoacceptor" evidence="12">
    <location>
        <begin position="89"/>
        <end position="154"/>
    </location>
</feature>
<evidence type="ECO:0000256" key="5">
    <source>
        <dbReference type="ARBA" id="ARBA00022741"/>
    </source>
</evidence>
<dbReference type="InterPro" id="IPR050482">
    <property type="entry name" value="Sensor_HK_TwoCompSys"/>
</dbReference>
<dbReference type="InterPro" id="IPR003594">
    <property type="entry name" value="HATPase_dom"/>
</dbReference>
<keyword evidence="10" id="KW-1133">Transmembrane helix</keyword>
<evidence type="ECO:0000256" key="1">
    <source>
        <dbReference type="ARBA" id="ARBA00000085"/>
    </source>
</evidence>
<evidence type="ECO:0000259" key="11">
    <source>
        <dbReference type="Pfam" id="PF02518"/>
    </source>
</evidence>
<dbReference type="Gene3D" id="1.20.5.1930">
    <property type="match status" value="1"/>
</dbReference>
<evidence type="ECO:0000256" key="8">
    <source>
        <dbReference type="ARBA" id="ARBA00023012"/>
    </source>
</evidence>
<keyword evidence="9" id="KW-0175">Coiled coil</keyword>
<reference evidence="13 14" key="1">
    <citation type="submission" date="2023-07" db="EMBL/GenBank/DDBJ databases">
        <title>Genomic Encyclopedia of Type Strains, Phase IV (KMG-IV): sequencing the most valuable type-strain genomes for metagenomic binning, comparative biology and taxonomic classification.</title>
        <authorList>
            <person name="Goeker M."/>
        </authorList>
    </citation>
    <scope>NUCLEOTIDE SEQUENCE [LARGE SCALE GENOMIC DNA]</scope>
    <source>
        <strain evidence="13 14">DSM 4006</strain>
    </source>
</reference>
<keyword evidence="10" id="KW-0472">Membrane</keyword>
<evidence type="ECO:0000256" key="3">
    <source>
        <dbReference type="ARBA" id="ARBA00022553"/>
    </source>
</evidence>
<evidence type="ECO:0000313" key="14">
    <source>
        <dbReference type="Proteomes" id="UP001232973"/>
    </source>
</evidence>
<keyword evidence="5" id="KW-0547">Nucleotide-binding</keyword>
<keyword evidence="6 13" id="KW-0418">Kinase</keyword>
<comment type="caution">
    <text evidence="13">The sequence shown here is derived from an EMBL/GenBank/DDBJ whole genome shotgun (WGS) entry which is preliminary data.</text>
</comment>
<organism evidence="13 14">
    <name type="scientific">Alicyclobacillus cycloheptanicus</name>
    <dbReference type="NCBI Taxonomy" id="1457"/>
    <lineage>
        <taxon>Bacteria</taxon>
        <taxon>Bacillati</taxon>
        <taxon>Bacillota</taxon>
        <taxon>Bacilli</taxon>
        <taxon>Bacillales</taxon>
        <taxon>Alicyclobacillaceae</taxon>
        <taxon>Alicyclobacillus</taxon>
    </lineage>
</organism>
<dbReference type="EMBL" id="JAUSTP010000009">
    <property type="protein sequence ID" value="MDQ0189681.1"/>
    <property type="molecule type" value="Genomic_DNA"/>
</dbReference>
<feature type="coiled-coil region" evidence="9">
    <location>
        <begin position="70"/>
        <end position="99"/>
    </location>
</feature>
<keyword evidence="4" id="KW-0808">Transferase</keyword>
<sequence>MKDPIVEDDMTSNRIRISLLLVPTLIVLGFEYLRHTFCIPYVSLQTGNWMMAGMTAISIAFISQGLFSHFEQAERSLSLEREKRAIMEERERLARELHDRIAQSIFYMGVEIESLRQTNLKKAIASESWDDLLLALREMDENVRQAIFNLRQDTEVTINFRERVERYLENAFFHGEVRWTVDFCDAVLLETTEQIQLFGILQEAITNIRKHASASSVSVNLTKVPSGGRTKWVFAICDDGVGFQPEQRQANQYGLDIIRNRAKDIGAAAFIESNEQGTCIRIVKN</sequence>
<dbReference type="InterPro" id="IPR011712">
    <property type="entry name" value="Sig_transdc_His_kin_sub3_dim/P"/>
</dbReference>
<keyword evidence="8" id="KW-0902">Two-component regulatory system</keyword>
<dbReference type="InterPro" id="IPR036890">
    <property type="entry name" value="HATPase_C_sf"/>
</dbReference>
<dbReference type="Pfam" id="PF07730">
    <property type="entry name" value="HisKA_3"/>
    <property type="match status" value="1"/>
</dbReference>
<feature type="domain" description="Histidine kinase/HSP90-like ATPase" evidence="11">
    <location>
        <begin position="194"/>
        <end position="282"/>
    </location>
</feature>
<name>A0ABT9XHA1_9BACL</name>
<dbReference type="RefSeq" id="WP_274454611.1">
    <property type="nucleotide sequence ID" value="NZ_CP067097.1"/>
</dbReference>
<dbReference type="Proteomes" id="UP001232973">
    <property type="component" value="Unassembled WGS sequence"/>
</dbReference>
<evidence type="ECO:0000256" key="6">
    <source>
        <dbReference type="ARBA" id="ARBA00022777"/>
    </source>
</evidence>
<evidence type="ECO:0000256" key="4">
    <source>
        <dbReference type="ARBA" id="ARBA00022679"/>
    </source>
</evidence>
<feature type="transmembrane region" description="Helical" evidence="10">
    <location>
        <begin position="49"/>
        <end position="67"/>
    </location>
</feature>
<evidence type="ECO:0000256" key="2">
    <source>
        <dbReference type="ARBA" id="ARBA00012438"/>
    </source>
</evidence>
<keyword evidence="14" id="KW-1185">Reference proteome</keyword>
<keyword evidence="7" id="KW-0067">ATP-binding</keyword>
<dbReference type="GO" id="GO:0016301">
    <property type="term" value="F:kinase activity"/>
    <property type="evidence" value="ECO:0007669"/>
    <property type="project" value="UniProtKB-KW"/>
</dbReference>
<dbReference type="CDD" id="cd16917">
    <property type="entry name" value="HATPase_UhpB-NarQ-NarX-like"/>
    <property type="match status" value="1"/>
</dbReference>
<comment type="catalytic activity">
    <reaction evidence="1">
        <text>ATP + protein L-histidine = ADP + protein N-phospho-L-histidine.</text>
        <dbReference type="EC" id="2.7.13.3"/>
    </reaction>
</comment>
<dbReference type="Pfam" id="PF02518">
    <property type="entry name" value="HATPase_c"/>
    <property type="match status" value="1"/>
</dbReference>
<keyword evidence="3" id="KW-0597">Phosphoprotein</keyword>
<dbReference type="SUPFAM" id="SSF55874">
    <property type="entry name" value="ATPase domain of HSP90 chaperone/DNA topoisomerase II/histidine kinase"/>
    <property type="match status" value="1"/>
</dbReference>
<evidence type="ECO:0000256" key="9">
    <source>
        <dbReference type="SAM" id="Coils"/>
    </source>
</evidence>
<evidence type="ECO:0000256" key="10">
    <source>
        <dbReference type="SAM" id="Phobius"/>
    </source>
</evidence>
<dbReference type="EC" id="2.7.13.3" evidence="2"/>
<proteinExistence type="predicted"/>